<dbReference type="SUPFAM" id="SSF52540">
    <property type="entry name" value="P-loop containing nucleoside triphosphate hydrolases"/>
    <property type="match status" value="1"/>
</dbReference>
<keyword evidence="6" id="KW-1185">Reference proteome</keyword>
<dbReference type="InterPro" id="IPR017871">
    <property type="entry name" value="ABC_transporter-like_CS"/>
</dbReference>
<dbReference type="RefSeq" id="WP_201309963.1">
    <property type="nucleotide sequence ID" value="NZ_BLYI01000009.1"/>
</dbReference>
<dbReference type="InterPro" id="IPR050166">
    <property type="entry name" value="ABC_transporter_ATP-bind"/>
</dbReference>
<dbReference type="GO" id="GO:0016887">
    <property type="term" value="F:ATP hydrolysis activity"/>
    <property type="evidence" value="ECO:0007669"/>
    <property type="project" value="InterPro"/>
</dbReference>
<protein>
    <submittedName>
        <fullName evidence="5">ABC transporter ATP-binding protein</fullName>
    </submittedName>
</protein>
<dbReference type="InterPro" id="IPR027417">
    <property type="entry name" value="P-loop_NTPase"/>
</dbReference>
<dbReference type="CDD" id="cd03293">
    <property type="entry name" value="ABC_NrtD_SsuB_transporters"/>
    <property type="match status" value="1"/>
</dbReference>
<comment type="caution">
    <text evidence="5">The sequence shown here is derived from an EMBL/GenBank/DDBJ whole genome shotgun (WGS) entry which is preliminary data.</text>
</comment>
<dbReference type="InterPro" id="IPR003593">
    <property type="entry name" value="AAA+_ATPase"/>
</dbReference>
<dbReference type="SMART" id="SM00382">
    <property type="entry name" value="AAA"/>
    <property type="match status" value="1"/>
</dbReference>
<evidence type="ECO:0000313" key="5">
    <source>
        <dbReference type="EMBL" id="GFO84231.1"/>
    </source>
</evidence>
<dbReference type="PROSITE" id="PS00211">
    <property type="entry name" value="ABC_TRANSPORTER_1"/>
    <property type="match status" value="1"/>
</dbReference>
<dbReference type="AlphaFoldDB" id="A0A916VC35"/>
<dbReference type="GO" id="GO:0005524">
    <property type="term" value="F:ATP binding"/>
    <property type="evidence" value="ECO:0007669"/>
    <property type="project" value="UniProtKB-KW"/>
</dbReference>
<accession>A0A916VC35</accession>
<feature type="domain" description="ABC transporter" evidence="4">
    <location>
        <begin position="5"/>
        <end position="236"/>
    </location>
</feature>
<evidence type="ECO:0000256" key="1">
    <source>
        <dbReference type="ARBA" id="ARBA00022448"/>
    </source>
</evidence>
<dbReference type="Proteomes" id="UP000613208">
    <property type="component" value="Unassembled WGS sequence"/>
</dbReference>
<proteinExistence type="predicted"/>
<keyword evidence="3 5" id="KW-0067">ATP-binding</keyword>
<gene>
    <name evidence="5" type="ORF">ANBU17_05780</name>
</gene>
<evidence type="ECO:0000256" key="2">
    <source>
        <dbReference type="ARBA" id="ARBA00022741"/>
    </source>
</evidence>
<keyword evidence="1" id="KW-0813">Transport</keyword>
<dbReference type="InterPro" id="IPR003439">
    <property type="entry name" value="ABC_transporter-like_ATP-bd"/>
</dbReference>
<dbReference type="Gene3D" id="3.40.50.300">
    <property type="entry name" value="P-loop containing nucleotide triphosphate hydrolases"/>
    <property type="match status" value="1"/>
</dbReference>
<reference evidence="5" key="1">
    <citation type="submission" date="2020-06" db="EMBL/GenBank/DDBJ databases">
        <title>Characterization of fructooligosaccharide metabolism and fructooligosaccharide-degrading enzymes in human commensal butyrate producers.</title>
        <authorList>
            <person name="Tanno H."/>
            <person name="Fujii T."/>
            <person name="Hirano K."/>
            <person name="Maeno S."/>
            <person name="Tonozuka T."/>
            <person name="Sakamoto M."/>
            <person name="Ohkuma M."/>
            <person name="Tochio T."/>
            <person name="Endo A."/>
        </authorList>
    </citation>
    <scope>NUCLEOTIDE SEQUENCE</scope>
    <source>
        <strain evidence="5">JCM 17466</strain>
    </source>
</reference>
<name>A0A916VC35_9FIRM</name>
<evidence type="ECO:0000256" key="3">
    <source>
        <dbReference type="ARBA" id="ARBA00022840"/>
    </source>
</evidence>
<dbReference type="Pfam" id="PF00005">
    <property type="entry name" value="ABC_tran"/>
    <property type="match status" value="1"/>
</dbReference>
<dbReference type="PANTHER" id="PTHR42788:SF21">
    <property type="entry name" value="ABC TRANSPORTER ATP-BINDING PROTEIN"/>
    <property type="match status" value="1"/>
</dbReference>
<organism evidence="5 6">
    <name type="scientific">Anaerostipes butyraticus</name>
    <dbReference type="NCBI Taxonomy" id="645466"/>
    <lineage>
        <taxon>Bacteria</taxon>
        <taxon>Bacillati</taxon>
        <taxon>Bacillota</taxon>
        <taxon>Clostridia</taxon>
        <taxon>Lachnospirales</taxon>
        <taxon>Lachnospiraceae</taxon>
        <taxon>Anaerostipes</taxon>
    </lineage>
</organism>
<dbReference type="EMBL" id="BLYI01000009">
    <property type="protein sequence ID" value="GFO84231.1"/>
    <property type="molecule type" value="Genomic_DNA"/>
</dbReference>
<dbReference type="PANTHER" id="PTHR42788">
    <property type="entry name" value="TAURINE IMPORT ATP-BINDING PROTEIN-RELATED"/>
    <property type="match status" value="1"/>
</dbReference>
<dbReference type="PROSITE" id="PS50893">
    <property type="entry name" value="ABC_TRANSPORTER_2"/>
    <property type="match status" value="1"/>
</dbReference>
<keyword evidence="2" id="KW-0547">Nucleotide-binding</keyword>
<evidence type="ECO:0000259" key="4">
    <source>
        <dbReference type="PROSITE" id="PS50893"/>
    </source>
</evidence>
<sequence>MTYALSLDHVSYTYHTLKQETPALQNVSFHIKPGEFIAVVGPSGCGKSTLLHLIARLLPMDSGEILINGYPLVISKEKVGYMLQNDQLLPWKTIYENAVLGLRIQKIKDPAAYKRVERLLASYGLEDFRDSYPDQLSGGMRQRAALIRTLALSPDILLLDEPFSALDYQTRLNVSNDIGTIIKQEHKTALLVTHDLSEAVSMADRVIVLTKRPGTVKSVIPIHLSCPEKTPKNARNAVEFKDYFNQLWRDINDT</sequence>
<evidence type="ECO:0000313" key="6">
    <source>
        <dbReference type="Proteomes" id="UP000613208"/>
    </source>
</evidence>